<keyword evidence="5 6" id="KW-0804">Transcription</keyword>
<dbReference type="Gene3D" id="1.10.10.200">
    <property type="match status" value="1"/>
</dbReference>
<organism evidence="9 10">
    <name type="scientific">Candidatus Desantisbacteria bacterium CG2_30_40_21</name>
    <dbReference type="NCBI Taxonomy" id="1817895"/>
    <lineage>
        <taxon>Bacteria</taxon>
        <taxon>Candidatus Desantisiibacteriota</taxon>
    </lineage>
</organism>
<dbReference type="PANTHER" id="PTHR12532">
    <property type="entry name" value="TRANSLATIONAL ACTIVATOR OF CYTOCHROME C OXIDASE 1"/>
    <property type="match status" value="1"/>
</dbReference>
<dbReference type="SUPFAM" id="SSF75625">
    <property type="entry name" value="YebC-like"/>
    <property type="match status" value="1"/>
</dbReference>
<dbReference type="GO" id="GO:0006355">
    <property type="term" value="P:regulation of DNA-templated transcription"/>
    <property type="evidence" value="ECO:0007669"/>
    <property type="project" value="UniProtKB-UniRule"/>
</dbReference>
<dbReference type="InterPro" id="IPR017856">
    <property type="entry name" value="Integrase-like_N"/>
</dbReference>
<comment type="caution">
    <text evidence="9">The sequence shown here is derived from an EMBL/GenBank/DDBJ whole genome shotgun (WGS) entry which is preliminary data.</text>
</comment>
<dbReference type="InterPro" id="IPR029072">
    <property type="entry name" value="YebC-like"/>
</dbReference>
<reference evidence="9 10" key="1">
    <citation type="journal article" date="2016" name="Environ. Microbiol.">
        <title>Genomic resolution of a cold subsurface aquifer community provides metabolic insights for novel microbes adapted to high CO concentrations.</title>
        <authorList>
            <person name="Probst A.J."/>
            <person name="Castelle C.J."/>
            <person name="Singh A."/>
            <person name="Brown C.T."/>
            <person name="Anantharaman K."/>
            <person name="Sharon I."/>
            <person name="Hug L.A."/>
            <person name="Burstein D."/>
            <person name="Emerson J.B."/>
            <person name="Thomas B.C."/>
            <person name="Banfield J.F."/>
        </authorList>
    </citation>
    <scope>NUCLEOTIDE SEQUENCE [LARGE SCALE GENOMIC DNA]</scope>
    <source>
        <strain evidence="9">CG2_30_40_21</strain>
    </source>
</reference>
<evidence type="ECO:0000256" key="3">
    <source>
        <dbReference type="ARBA" id="ARBA00023015"/>
    </source>
</evidence>
<evidence type="ECO:0000259" key="7">
    <source>
        <dbReference type="Pfam" id="PF01709"/>
    </source>
</evidence>
<dbReference type="InterPro" id="IPR049083">
    <property type="entry name" value="TACO1_YebC_N"/>
</dbReference>
<sequence>MSGHSKWATIKHKKGAADAQRGKLFSRLIKEITLAARDGGNPDMNPRLRTVIENSKEVNMPQDNIKRAIQRGTGELPGVIVEEINYEGYGPGGIAVLVETMTDNRNRITAEVRKIFSRSGGSLGEAGCVSWMFSKKGCIGIKKEGTDEDKLLEIVMELGADDVKTDNADVYEVITDPGSFSGIKESLKKQNFPIEYDELSMIPQSYIKVEKDLAKQILRLIENLEENDDVNAVYANFDISDEIMAELQAEE</sequence>
<name>A0A1J5E3Z8_9BACT</name>
<dbReference type="NCBIfam" id="NF009044">
    <property type="entry name" value="PRK12378.1"/>
    <property type="match status" value="1"/>
</dbReference>
<keyword evidence="4 6" id="KW-0238">DNA-binding</keyword>
<keyword evidence="2 6" id="KW-0963">Cytoplasm</keyword>
<dbReference type="STRING" id="1817895.AUJ95_01025"/>
<evidence type="ECO:0000256" key="6">
    <source>
        <dbReference type="HAMAP-Rule" id="MF_00693"/>
    </source>
</evidence>
<evidence type="ECO:0000256" key="2">
    <source>
        <dbReference type="ARBA" id="ARBA00022490"/>
    </source>
</evidence>
<proteinExistence type="inferred from homology"/>
<evidence type="ECO:0000313" key="9">
    <source>
        <dbReference type="EMBL" id="OIP43129.1"/>
    </source>
</evidence>
<dbReference type="InterPro" id="IPR026564">
    <property type="entry name" value="Transcrip_reg_TACO1-like_dom3"/>
</dbReference>
<dbReference type="NCBIfam" id="TIGR01033">
    <property type="entry name" value="YebC/PmpR family DNA-binding transcriptional regulator"/>
    <property type="match status" value="1"/>
</dbReference>
<gene>
    <name evidence="9" type="ORF">AUJ95_01025</name>
</gene>
<accession>A0A1J5E3Z8</accession>
<dbReference type="HAMAP" id="MF_00693">
    <property type="entry name" value="Transcrip_reg_TACO1"/>
    <property type="match status" value="1"/>
</dbReference>
<dbReference type="GO" id="GO:0005829">
    <property type="term" value="C:cytosol"/>
    <property type="evidence" value="ECO:0007669"/>
    <property type="project" value="TreeGrafter"/>
</dbReference>
<evidence type="ECO:0000256" key="5">
    <source>
        <dbReference type="ARBA" id="ARBA00023163"/>
    </source>
</evidence>
<dbReference type="PANTHER" id="PTHR12532:SF6">
    <property type="entry name" value="TRANSCRIPTIONAL REGULATORY PROTEIN YEBC-RELATED"/>
    <property type="match status" value="1"/>
</dbReference>
<dbReference type="Pfam" id="PF20772">
    <property type="entry name" value="TACO1_YebC_N"/>
    <property type="match status" value="1"/>
</dbReference>
<feature type="domain" description="TACO1/YebC-like N-terminal" evidence="8">
    <location>
        <begin position="5"/>
        <end position="75"/>
    </location>
</feature>
<protein>
    <recommendedName>
        <fullName evidence="6">Probable transcriptional regulatory protein AUJ95_01025</fullName>
    </recommendedName>
</protein>
<dbReference type="NCBIfam" id="NF001030">
    <property type="entry name" value="PRK00110.1"/>
    <property type="match status" value="1"/>
</dbReference>
<evidence type="ECO:0000256" key="1">
    <source>
        <dbReference type="ARBA" id="ARBA00008724"/>
    </source>
</evidence>
<feature type="domain" description="TACO1/YebC-like second and third" evidence="7">
    <location>
        <begin position="82"/>
        <end position="237"/>
    </location>
</feature>
<evidence type="ECO:0000259" key="8">
    <source>
        <dbReference type="Pfam" id="PF20772"/>
    </source>
</evidence>
<evidence type="ECO:0000256" key="4">
    <source>
        <dbReference type="ARBA" id="ARBA00023125"/>
    </source>
</evidence>
<evidence type="ECO:0000313" key="10">
    <source>
        <dbReference type="Proteomes" id="UP000183085"/>
    </source>
</evidence>
<dbReference type="InterPro" id="IPR048300">
    <property type="entry name" value="TACO1_YebC-like_2nd/3rd_dom"/>
</dbReference>
<dbReference type="Gene3D" id="3.30.70.980">
    <property type="match status" value="2"/>
</dbReference>
<dbReference type="GO" id="GO:0003677">
    <property type="term" value="F:DNA binding"/>
    <property type="evidence" value="ECO:0007669"/>
    <property type="project" value="UniProtKB-UniRule"/>
</dbReference>
<dbReference type="Pfam" id="PF01709">
    <property type="entry name" value="Transcrip_reg"/>
    <property type="match status" value="1"/>
</dbReference>
<dbReference type="AlphaFoldDB" id="A0A1J5E3Z8"/>
<comment type="similarity">
    <text evidence="1 6">Belongs to the TACO1 family.</text>
</comment>
<comment type="subcellular location">
    <subcellularLocation>
        <location evidence="6">Cytoplasm</location>
    </subcellularLocation>
</comment>
<dbReference type="FunFam" id="1.10.10.200:FF:000002">
    <property type="entry name" value="Probable transcriptional regulatory protein CLM62_37755"/>
    <property type="match status" value="1"/>
</dbReference>
<dbReference type="EMBL" id="MNYI01000026">
    <property type="protein sequence ID" value="OIP43129.1"/>
    <property type="molecule type" value="Genomic_DNA"/>
</dbReference>
<keyword evidence="3 6" id="KW-0805">Transcription regulation</keyword>
<dbReference type="InterPro" id="IPR002876">
    <property type="entry name" value="Transcrip_reg_TACO1-like"/>
</dbReference>
<dbReference type="Proteomes" id="UP000183085">
    <property type="component" value="Unassembled WGS sequence"/>
</dbReference>